<keyword evidence="7" id="KW-1185">Reference proteome</keyword>
<dbReference type="FunFam" id="3.40.47.10:FF:000019">
    <property type="entry name" value="Polyketide synthase type I"/>
    <property type="match status" value="1"/>
</dbReference>
<dbReference type="Gene3D" id="3.40.366.10">
    <property type="entry name" value="Malonyl-Coenzyme A Acyl Carrier Protein, domain 2"/>
    <property type="match status" value="1"/>
</dbReference>
<dbReference type="SMART" id="SM00823">
    <property type="entry name" value="PKS_PP"/>
    <property type="match status" value="1"/>
</dbReference>
<evidence type="ECO:0000313" key="6">
    <source>
        <dbReference type="EMBL" id="MBE9021074.1"/>
    </source>
</evidence>
<keyword evidence="1" id="KW-0596">Phosphopantetheine</keyword>
<name>A0A8J7DDU0_DESMC</name>
<dbReference type="PANTHER" id="PTHR43775">
    <property type="entry name" value="FATTY ACID SYNTHASE"/>
    <property type="match status" value="1"/>
</dbReference>
<dbReference type="Gene3D" id="3.40.50.720">
    <property type="entry name" value="NAD(P)-binding Rossmann-like Domain"/>
    <property type="match status" value="1"/>
</dbReference>
<dbReference type="Pfam" id="PF02801">
    <property type="entry name" value="Ketoacyl-synt_C"/>
    <property type="match status" value="1"/>
</dbReference>
<comment type="caution">
    <text evidence="6">The sequence shown here is derived from an EMBL/GenBank/DDBJ whole genome shotgun (WGS) entry which is preliminary data.</text>
</comment>
<dbReference type="SUPFAM" id="SSF53901">
    <property type="entry name" value="Thiolase-like"/>
    <property type="match status" value="1"/>
</dbReference>
<dbReference type="InterPro" id="IPR013968">
    <property type="entry name" value="PKS_KR"/>
</dbReference>
<organism evidence="6 7">
    <name type="scientific">Desmonostoc muscorum LEGE 12446</name>
    <dbReference type="NCBI Taxonomy" id="1828758"/>
    <lineage>
        <taxon>Bacteria</taxon>
        <taxon>Bacillati</taxon>
        <taxon>Cyanobacteriota</taxon>
        <taxon>Cyanophyceae</taxon>
        <taxon>Nostocales</taxon>
        <taxon>Nostocaceae</taxon>
        <taxon>Desmonostoc</taxon>
    </lineage>
</organism>
<dbReference type="Pfam" id="PF08659">
    <property type="entry name" value="KR"/>
    <property type="match status" value="1"/>
</dbReference>
<dbReference type="InterPro" id="IPR049490">
    <property type="entry name" value="C883_1060-like_KR_N"/>
</dbReference>
<dbReference type="SMART" id="SM00827">
    <property type="entry name" value="PKS_AT"/>
    <property type="match status" value="1"/>
</dbReference>
<dbReference type="RefSeq" id="WP_193912919.1">
    <property type="nucleotide sequence ID" value="NZ_JADEXS020000001.1"/>
</dbReference>
<dbReference type="Proteomes" id="UP000622533">
    <property type="component" value="Unassembled WGS sequence"/>
</dbReference>
<dbReference type="GO" id="GO:0005886">
    <property type="term" value="C:plasma membrane"/>
    <property type="evidence" value="ECO:0007669"/>
    <property type="project" value="TreeGrafter"/>
</dbReference>
<dbReference type="InterPro" id="IPR036291">
    <property type="entry name" value="NAD(P)-bd_dom_sf"/>
</dbReference>
<dbReference type="SMART" id="SM01294">
    <property type="entry name" value="PKS_PP_betabranch"/>
    <property type="match status" value="1"/>
</dbReference>
<evidence type="ECO:0000256" key="3">
    <source>
        <dbReference type="ARBA" id="ARBA00022679"/>
    </source>
</evidence>
<dbReference type="SUPFAM" id="SSF47336">
    <property type="entry name" value="ACP-like"/>
    <property type="match status" value="1"/>
</dbReference>
<dbReference type="Pfam" id="PF00109">
    <property type="entry name" value="ketoacyl-synt"/>
    <property type="match status" value="1"/>
</dbReference>
<dbReference type="InterPro" id="IPR016039">
    <property type="entry name" value="Thiolase-like"/>
</dbReference>
<dbReference type="GO" id="GO:0004312">
    <property type="term" value="F:fatty acid synthase activity"/>
    <property type="evidence" value="ECO:0007669"/>
    <property type="project" value="TreeGrafter"/>
</dbReference>
<dbReference type="InterPro" id="IPR014043">
    <property type="entry name" value="Acyl_transferase_dom"/>
</dbReference>
<dbReference type="CDD" id="cd00833">
    <property type="entry name" value="PKS"/>
    <property type="match status" value="1"/>
</dbReference>
<dbReference type="SUPFAM" id="SSF51735">
    <property type="entry name" value="NAD(P)-binding Rossmann-fold domains"/>
    <property type="match status" value="2"/>
</dbReference>
<evidence type="ECO:0000313" key="7">
    <source>
        <dbReference type="Proteomes" id="UP000622533"/>
    </source>
</evidence>
<dbReference type="InterPro" id="IPR014030">
    <property type="entry name" value="Ketoacyl_synth_N"/>
</dbReference>
<dbReference type="GO" id="GO:0071770">
    <property type="term" value="P:DIM/DIP cell wall layer assembly"/>
    <property type="evidence" value="ECO:0007669"/>
    <property type="project" value="TreeGrafter"/>
</dbReference>
<dbReference type="Pfam" id="PF00698">
    <property type="entry name" value="Acyl_transf_1"/>
    <property type="match status" value="1"/>
</dbReference>
<keyword evidence="3" id="KW-0808">Transferase</keyword>
<dbReference type="Gene3D" id="3.30.70.3290">
    <property type="match status" value="1"/>
</dbReference>
<dbReference type="InterPro" id="IPR036736">
    <property type="entry name" value="ACP-like_sf"/>
</dbReference>
<gene>
    <name evidence="6" type="ORF">IQ276_00960</name>
</gene>
<dbReference type="GO" id="GO:0006633">
    <property type="term" value="P:fatty acid biosynthetic process"/>
    <property type="evidence" value="ECO:0007669"/>
    <property type="project" value="InterPro"/>
</dbReference>
<dbReference type="InterPro" id="IPR057326">
    <property type="entry name" value="KR_dom"/>
</dbReference>
<dbReference type="InterPro" id="IPR018201">
    <property type="entry name" value="Ketoacyl_synth_AS"/>
</dbReference>
<dbReference type="Pfam" id="PF22621">
    <property type="entry name" value="CurL-like_PKS_C"/>
    <property type="match status" value="1"/>
</dbReference>
<dbReference type="PROSITE" id="PS00606">
    <property type="entry name" value="KS3_1"/>
    <property type="match status" value="1"/>
</dbReference>
<dbReference type="Pfam" id="PF00550">
    <property type="entry name" value="PP-binding"/>
    <property type="match status" value="1"/>
</dbReference>
<dbReference type="InterPro" id="IPR016035">
    <property type="entry name" value="Acyl_Trfase/lysoPLipase"/>
</dbReference>
<accession>A0A8J7DDU0</accession>
<dbReference type="InterPro" id="IPR020806">
    <property type="entry name" value="PKS_PP-bd"/>
</dbReference>
<dbReference type="SUPFAM" id="SSF52151">
    <property type="entry name" value="FabD/lysophospholipase-like"/>
    <property type="match status" value="1"/>
</dbReference>
<dbReference type="InterPro" id="IPR050091">
    <property type="entry name" value="PKS_NRPS_Biosynth_Enz"/>
</dbReference>
<feature type="domain" description="Ketosynthase family 3 (KS3)" evidence="5">
    <location>
        <begin position="36"/>
        <end position="463"/>
    </location>
</feature>
<dbReference type="PROSITE" id="PS52004">
    <property type="entry name" value="KS3_2"/>
    <property type="match status" value="1"/>
</dbReference>
<keyword evidence="2" id="KW-0597">Phosphoprotein</keyword>
<evidence type="ECO:0000259" key="5">
    <source>
        <dbReference type="PROSITE" id="PS52004"/>
    </source>
</evidence>
<feature type="domain" description="Carrier" evidence="4">
    <location>
        <begin position="1450"/>
        <end position="1525"/>
    </location>
</feature>
<evidence type="ECO:0000259" key="4">
    <source>
        <dbReference type="PROSITE" id="PS50075"/>
    </source>
</evidence>
<dbReference type="InterPro" id="IPR001227">
    <property type="entry name" value="Ac_transferase_dom_sf"/>
</dbReference>
<dbReference type="GO" id="GO:0004315">
    <property type="term" value="F:3-oxoacyl-[acyl-carrier-protein] synthase activity"/>
    <property type="evidence" value="ECO:0007669"/>
    <property type="project" value="InterPro"/>
</dbReference>
<dbReference type="CDD" id="cd08955">
    <property type="entry name" value="KR_2_FAS_SDR_x"/>
    <property type="match status" value="1"/>
</dbReference>
<dbReference type="Pfam" id="PF21394">
    <property type="entry name" value="Beta-ketacyl_N"/>
    <property type="match status" value="1"/>
</dbReference>
<dbReference type="PROSITE" id="PS50075">
    <property type="entry name" value="CARRIER"/>
    <property type="match status" value="1"/>
</dbReference>
<proteinExistence type="predicted"/>
<dbReference type="SMART" id="SM00822">
    <property type="entry name" value="PKS_KR"/>
    <property type="match status" value="1"/>
</dbReference>
<dbReference type="Gene3D" id="1.10.1200.10">
    <property type="entry name" value="ACP-like"/>
    <property type="match status" value="1"/>
</dbReference>
<dbReference type="GO" id="GO:0005737">
    <property type="term" value="C:cytoplasm"/>
    <property type="evidence" value="ECO:0007669"/>
    <property type="project" value="TreeGrafter"/>
</dbReference>
<dbReference type="SUPFAM" id="SSF55048">
    <property type="entry name" value="Probable ACP-binding domain of malonyl-CoA ACP transacylase"/>
    <property type="match status" value="1"/>
</dbReference>
<protein>
    <submittedName>
        <fullName evidence="6">Type I polyketide synthase</fullName>
    </submittedName>
</protein>
<dbReference type="EMBL" id="JADEXS010000006">
    <property type="protein sequence ID" value="MBE9021074.1"/>
    <property type="molecule type" value="Genomic_DNA"/>
</dbReference>
<dbReference type="InterPro" id="IPR020841">
    <property type="entry name" value="PKS_Beta-ketoAc_synthase_dom"/>
</dbReference>
<evidence type="ECO:0000256" key="1">
    <source>
        <dbReference type="ARBA" id="ARBA00022450"/>
    </source>
</evidence>
<dbReference type="SMART" id="SM00825">
    <property type="entry name" value="PKS_KS"/>
    <property type="match status" value="1"/>
</dbReference>
<dbReference type="InterPro" id="IPR009081">
    <property type="entry name" value="PP-bd_ACP"/>
</dbReference>
<reference evidence="6" key="1">
    <citation type="submission" date="2020-10" db="EMBL/GenBank/DDBJ databases">
        <authorList>
            <person name="Castelo-Branco R."/>
            <person name="Eusebio N."/>
            <person name="Adriana R."/>
            <person name="Vieira A."/>
            <person name="Brugerolle De Fraissinette N."/>
            <person name="Rezende De Castro R."/>
            <person name="Schneider M.P."/>
            <person name="Vasconcelos V."/>
            <person name="Leao P.N."/>
        </authorList>
    </citation>
    <scope>NUCLEOTIDE SEQUENCE</scope>
    <source>
        <strain evidence="6">LEGE 12446</strain>
    </source>
</reference>
<dbReference type="FunFam" id="3.40.366.10:FF:000002">
    <property type="entry name" value="Probable polyketide synthase 2"/>
    <property type="match status" value="1"/>
</dbReference>
<dbReference type="GO" id="GO:0031177">
    <property type="term" value="F:phosphopantetheine binding"/>
    <property type="evidence" value="ECO:0007669"/>
    <property type="project" value="InterPro"/>
</dbReference>
<evidence type="ECO:0000256" key="2">
    <source>
        <dbReference type="ARBA" id="ARBA00022553"/>
    </source>
</evidence>
<dbReference type="InterPro" id="IPR016036">
    <property type="entry name" value="Malonyl_transacylase_ACP-bd"/>
</dbReference>
<dbReference type="PANTHER" id="PTHR43775:SF37">
    <property type="entry name" value="SI:DKEY-61P9.11"/>
    <property type="match status" value="1"/>
</dbReference>
<dbReference type="InterPro" id="IPR014031">
    <property type="entry name" value="Ketoacyl_synth_C"/>
</dbReference>
<dbReference type="Gene3D" id="3.40.47.10">
    <property type="match status" value="1"/>
</dbReference>
<sequence length="1572" mass="172789">MSKISERFAHMSPLKQALLALEEMSYKLNRIECQQTEPIAIVGMGCRFPGGANNPELFWELLENGVDATTKVPVERWNIDADYDANPEIPGRTYTRQGAFLDVEVDKFDAEFFGLAAREVVSMDPQQRLLLEVSWEALENAGQAPQKLTGSQTGIFIGINTSDYSQLHLKSQDASQLSAYFFTGNTSSVAAGRLSYILGLEGPSVALDTACSSSLVTVHLACQSLRARECQMALAGGVNLMLSSAGYVVLSRMRALAVDGRCKTFDATADGYGRGEGCGIVVLKRLSDALANGDRILALIRGSAMNHDGRSSGLTVPNGLAQQKLIRAALANARIEPNQVSYLEVHGTGTALGDPIEVEALGSVLCNGRSPQQPLILGSVKTNIGHLEAAAGIAGLIKLVLAMQHKQIPPHLHLQNPNPAIRWDDLPMVIPRELTPWSTTQTRIGGISSFGMSGTNAHIILEEAPAIQPVQPEIERSIHLLCLSAKNEAALKALASRMISHLETHPSQPLADVCFTANTGRSHFAHRLAVVAEQPAQVIAQLTAFTAGNVQHPLLTGVVPRQTRPKIVFLFTGQGSQYVGMGRQLYEQVPTFRKALERCDQILRPHLERSLLSVLYPEAGTTPLLDETAYTQPALFALEYALFELWQSWGITPDAVMGHSVGEYVAACVAGVFSLEDGLKLIAQRGRLMQTLPANGAMAAIFTNIAQVTSAIAPDDGQVSIAAVNGPNNIVISGAHKAVQAIISKLEAQGVDSQQLNVSHAFHSPLTAPILDTFEDIAAQINYSSPKIRMISNLTGSLVEGEVTQPEYWRRHMREAVQFSPGMQTLYEQGYQLFVEIGPHPVLLGMGRRCLPDEKLLWLPSLRKGQYDLQQQLQSLAELYIRGIEVDWSRFDQDYPRQRLELPTYPFVRSPYWIELPKSDTRQASLRNDWLYEVEWQPKPRILDSQPTEGGSWLIFADNSGVGLALAEELEQRGQKAVLVFADEVNPTVKQKYWKINSSQPGDFQRLLTEVLGTDQPPCSAIVHLWSLDHELTENLTTDSLNQTRNCASVLHLVQALSSSKISQLPRLWLVTQGAQPIKSDGNSLAVAQSPVLGLGRVVSIEHPQFWGGLIDLAPENSPAAVTALLEEIWQPDGEPQVAFREGQRYVSRLIRSEKRQAPTQEQGFRVSADATYLITDGCSSLSLKLAEWIVEQGARHLVLLEHNTVARNVSKQLQQLQRAGAEIKVIHGDISQEAEIAEVFAEIAQSLPPLRGIIYVDDVINDGLLLKQDWESFGKFLNSKVAGVWNLHKKTEDLPLDFLILFSSIVSQIGSPAQGNYAAVNAFLDTLAEQRRLQGLPILSINWATWQETDIAAALGKLGEQRWQAIGIDLIAPSQGLQILQQLLDESDRQVTVMPVNWSKFFQQFPSGFEPPFLSAIAPEVKSSNLSSENQPSQLLKDLEKTPPNKQYAVLVSFIQTEALAVLGLDPSQRLQPHIGFFEMGMDSLMALDLKNRLQAAIAQEISVSVIFEYSNIESLSRYLISEFFSQESLETSTSESEEDPEEMTQLLAEIQQLSEAELEALIDQGIQNIL</sequence>